<dbReference type="InterPro" id="IPR011009">
    <property type="entry name" value="Kinase-like_dom_sf"/>
</dbReference>
<dbReference type="Pfam" id="PF03781">
    <property type="entry name" value="FGE-sulfatase"/>
    <property type="match status" value="1"/>
</dbReference>
<feature type="binding site" evidence="3">
    <location>
        <position position="44"/>
    </location>
    <ligand>
        <name>ATP</name>
        <dbReference type="ChEBI" id="CHEBI:30616"/>
    </ligand>
</feature>
<accession>B4CTQ3</accession>
<dbReference type="RefSeq" id="WP_006977393.1">
    <property type="nucleotide sequence ID" value="NZ_ABVL01000001.1"/>
</dbReference>
<evidence type="ECO:0000256" key="1">
    <source>
        <dbReference type="ARBA" id="ARBA00022741"/>
    </source>
</evidence>
<dbReference type="InterPro" id="IPR000719">
    <property type="entry name" value="Prot_kinase_dom"/>
</dbReference>
<dbReference type="Gene3D" id="3.30.200.20">
    <property type="entry name" value="Phosphorylase Kinase, domain 1"/>
    <property type="match status" value="1"/>
</dbReference>
<evidence type="ECO:0000256" key="4">
    <source>
        <dbReference type="SAM" id="MobiDB-lite"/>
    </source>
</evidence>
<keyword evidence="6" id="KW-0723">Serine/threonine-protein kinase</keyword>
<proteinExistence type="predicted"/>
<evidence type="ECO:0000313" key="6">
    <source>
        <dbReference type="EMBL" id="EDY21941.1"/>
    </source>
</evidence>
<dbReference type="CDD" id="cd14014">
    <property type="entry name" value="STKc_PknB_like"/>
    <property type="match status" value="1"/>
</dbReference>
<dbReference type="SUPFAM" id="SSF56112">
    <property type="entry name" value="Protein kinase-like (PK-like)"/>
    <property type="match status" value="1"/>
</dbReference>
<dbReference type="SMART" id="SM00220">
    <property type="entry name" value="S_TKc"/>
    <property type="match status" value="1"/>
</dbReference>
<dbReference type="PROSITE" id="PS00108">
    <property type="entry name" value="PROTEIN_KINASE_ST"/>
    <property type="match status" value="1"/>
</dbReference>
<gene>
    <name evidence="6" type="ORF">CfE428DRAFT_0066</name>
</gene>
<keyword evidence="1 3" id="KW-0547">Nucleotide-binding</keyword>
<dbReference type="SUPFAM" id="SSF56436">
    <property type="entry name" value="C-type lectin-like"/>
    <property type="match status" value="1"/>
</dbReference>
<dbReference type="InterPro" id="IPR051043">
    <property type="entry name" value="Sulfatase_Mod_Factor_Kinase"/>
</dbReference>
<dbReference type="InterPro" id="IPR016187">
    <property type="entry name" value="CTDL_fold"/>
</dbReference>
<organism evidence="6 7">
    <name type="scientific">Chthoniobacter flavus Ellin428</name>
    <dbReference type="NCBI Taxonomy" id="497964"/>
    <lineage>
        <taxon>Bacteria</taxon>
        <taxon>Pseudomonadati</taxon>
        <taxon>Verrucomicrobiota</taxon>
        <taxon>Spartobacteria</taxon>
        <taxon>Chthoniobacterales</taxon>
        <taxon>Chthoniobacteraceae</taxon>
        <taxon>Chthoniobacter</taxon>
    </lineage>
</organism>
<feature type="region of interest" description="Disordered" evidence="4">
    <location>
        <begin position="696"/>
        <end position="715"/>
    </location>
</feature>
<protein>
    <submittedName>
        <fullName evidence="6">Serine/threonine protein kinase</fullName>
    </submittedName>
</protein>
<dbReference type="eggNOG" id="COG1262">
    <property type="taxonomic scope" value="Bacteria"/>
</dbReference>
<dbReference type="eggNOG" id="COG0515">
    <property type="taxonomic scope" value="Bacteria"/>
</dbReference>
<dbReference type="InterPro" id="IPR042095">
    <property type="entry name" value="SUMF_sf"/>
</dbReference>
<dbReference type="PANTHER" id="PTHR23150">
    <property type="entry name" value="SULFATASE MODIFYING FACTOR 1, 2"/>
    <property type="match status" value="1"/>
</dbReference>
<dbReference type="AlphaFoldDB" id="B4CTQ3"/>
<name>B4CTQ3_9BACT</name>
<keyword evidence="6" id="KW-0808">Transferase</keyword>
<dbReference type="STRING" id="497964.CfE428DRAFT_0066"/>
<keyword evidence="6" id="KW-0418">Kinase</keyword>
<dbReference type="Gene3D" id="3.90.1580.10">
    <property type="entry name" value="paralog of FGE (formylglycine-generating enzyme)"/>
    <property type="match status" value="1"/>
</dbReference>
<dbReference type="Pfam" id="PF00069">
    <property type="entry name" value="Pkinase"/>
    <property type="match status" value="1"/>
</dbReference>
<keyword evidence="7" id="KW-1185">Reference proteome</keyword>
<dbReference type="Gene3D" id="1.10.510.10">
    <property type="entry name" value="Transferase(Phosphotransferase) domain 1"/>
    <property type="match status" value="1"/>
</dbReference>
<dbReference type="GO" id="GO:0005524">
    <property type="term" value="F:ATP binding"/>
    <property type="evidence" value="ECO:0007669"/>
    <property type="project" value="UniProtKB-UniRule"/>
</dbReference>
<dbReference type="Proteomes" id="UP000005824">
    <property type="component" value="Unassembled WGS sequence"/>
</dbReference>
<dbReference type="PROSITE" id="PS00107">
    <property type="entry name" value="PROTEIN_KINASE_ATP"/>
    <property type="match status" value="1"/>
</dbReference>
<evidence type="ECO:0000313" key="7">
    <source>
        <dbReference type="Proteomes" id="UP000005824"/>
    </source>
</evidence>
<dbReference type="PROSITE" id="PS50011">
    <property type="entry name" value="PROTEIN_KINASE_DOM"/>
    <property type="match status" value="1"/>
</dbReference>
<keyword evidence="2 3" id="KW-0067">ATP-binding</keyword>
<dbReference type="InParanoid" id="B4CTQ3"/>
<sequence length="836" mass="91611">MPSTADNPKAPHVPNHEMVRSIGRGSYGEIWLARSLTGTWRAVKIVDRRTFESDKAFQREFEGMAKFEPISREDMGFVDILHVGRDEAGDFFYYVMELADDHLGEACIDPASYVPKTIKTELSRRSRLLADECITIGLSLTNALAVLHRQGLVHRDIKPANIIFVGGVPKIADIGLVAASGQDSYVGTEGYVPPEGPGSPQADIYSLGKVLYELAMGKDRMDFPAVNTDIDELPDKSTLLRLNEVLLRACANNCGDRYKTVEEMHEDLIHLRDGEPLSEHVRRRRPLIAALAGLLVLGTAGFYSAQHHNAYGGVLIETEPSGAWVVLDNAGVKSPADMPVSPAEFSKLPVGKHTAHIVRGGFEPEDVVFEIKEGEQAHPPVLHLHESHGTVQINSQPSGVDFEIKRGDTIVKTGKTPATVPNLLLGDYVLSLKMDTRVHVEPLKITRDEITTKDVEFPSGSISISCMQAGALVSLDGQPLGPLPIETMMVAEGEHEIVATYRGWPEQHRVINADHTAPVEVNFDFPTGSVKITSAPSGASVWQNGKEIDRTPCLLESLDPGPVKYELRFAGFKNLEVGGTVEPGKQQFLEARFAKRLGPRQGEPWENTLGMKFVPVGDLLVSVWPARVQDYEAFCTATSRQRPTPDFAQDPTHPVVKVSWEDATAFCDWLTKKELAAGRLESGQSYRLPTDKEWSAAAGMSDEGGNTPEERDGKLKDFPWGKQWPPPPGAGNFADFPSKRGAPAIAGYHDGFPQTSPVGSFPPNHLGLFDMSGNVWQWCLDSYKGGSTGARDWGVLRGGSWGTASPGELRSSYRNVVERAERDVIYGFRCVLVPEK</sequence>
<reference evidence="6 7" key="1">
    <citation type="journal article" date="2011" name="J. Bacteriol.">
        <title>Genome sequence of Chthoniobacter flavus Ellin428, an aerobic heterotrophic soil bacterium.</title>
        <authorList>
            <person name="Kant R."/>
            <person name="van Passel M.W."/>
            <person name="Palva A."/>
            <person name="Lucas S."/>
            <person name="Lapidus A."/>
            <person name="Glavina Del Rio T."/>
            <person name="Dalin E."/>
            <person name="Tice H."/>
            <person name="Bruce D."/>
            <person name="Goodwin L."/>
            <person name="Pitluck S."/>
            <person name="Larimer F.W."/>
            <person name="Land M.L."/>
            <person name="Hauser L."/>
            <person name="Sangwan P."/>
            <person name="de Vos W.M."/>
            <person name="Janssen P.H."/>
            <person name="Smidt H."/>
        </authorList>
    </citation>
    <scope>NUCLEOTIDE SEQUENCE [LARGE SCALE GENOMIC DNA]</scope>
    <source>
        <strain evidence="6 7">Ellin428</strain>
    </source>
</reference>
<dbReference type="PANTHER" id="PTHR23150:SF19">
    <property type="entry name" value="FORMYLGLYCINE-GENERATING ENZYME"/>
    <property type="match status" value="1"/>
</dbReference>
<dbReference type="EMBL" id="ABVL01000001">
    <property type="protein sequence ID" value="EDY21941.1"/>
    <property type="molecule type" value="Genomic_DNA"/>
</dbReference>
<dbReference type="GO" id="GO:0004674">
    <property type="term" value="F:protein serine/threonine kinase activity"/>
    <property type="evidence" value="ECO:0007669"/>
    <property type="project" value="UniProtKB-KW"/>
</dbReference>
<dbReference type="GO" id="GO:0120147">
    <property type="term" value="F:formylglycine-generating oxidase activity"/>
    <property type="evidence" value="ECO:0007669"/>
    <property type="project" value="TreeGrafter"/>
</dbReference>
<dbReference type="InterPro" id="IPR017441">
    <property type="entry name" value="Protein_kinase_ATP_BS"/>
</dbReference>
<comment type="caution">
    <text evidence="6">The sequence shown here is derived from an EMBL/GenBank/DDBJ whole genome shotgun (WGS) entry which is preliminary data.</text>
</comment>
<dbReference type="Pfam" id="PF08308">
    <property type="entry name" value="PEGA"/>
    <property type="match status" value="2"/>
</dbReference>
<evidence type="ECO:0000259" key="5">
    <source>
        <dbReference type="PROSITE" id="PS50011"/>
    </source>
</evidence>
<dbReference type="InterPro" id="IPR013229">
    <property type="entry name" value="PEGA"/>
</dbReference>
<dbReference type="InterPro" id="IPR005532">
    <property type="entry name" value="SUMF_dom"/>
</dbReference>
<dbReference type="InterPro" id="IPR008271">
    <property type="entry name" value="Ser/Thr_kinase_AS"/>
</dbReference>
<feature type="domain" description="Protein kinase" evidence="5">
    <location>
        <begin position="16"/>
        <end position="269"/>
    </location>
</feature>
<evidence type="ECO:0000256" key="2">
    <source>
        <dbReference type="ARBA" id="ARBA00022840"/>
    </source>
</evidence>
<evidence type="ECO:0000256" key="3">
    <source>
        <dbReference type="PROSITE-ProRule" id="PRU10141"/>
    </source>
</evidence>